<comment type="caution">
    <text evidence="1">The sequence shown here is derived from an EMBL/GenBank/DDBJ whole genome shotgun (WGS) entry which is preliminary data.</text>
</comment>
<protein>
    <submittedName>
        <fullName evidence="1">Uncharacterized protein</fullName>
    </submittedName>
</protein>
<proteinExistence type="predicted"/>
<dbReference type="Proteomes" id="UP000276133">
    <property type="component" value="Unassembled WGS sequence"/>
</dbReference>
<dbReference type="EMBL" id="REGN01014233">
    <property type="protein sequence ID" value="RMZ92877.1"/>
    <property type="molecule type" value="Genomic_DNA"/>
</dbReference>
<name>A0A3M7P254_BRAPC</name>
<evidence type="ECO:0000313" key="2">
    <source>
        <dbReference type="Proteomes" id="UP000276133"/>
    </source>
</evidence>
<accession>A0A3M7P254</accession>
<sequence length="60" mass="6671">MHLASCQLKHTAEQSIDLATIILICKRNALLTAGSSPLIKSLYFVKFRFLLPGVPEETKN</sequence>
<gene>
    <name evidence="1" type="ORF">BpHYR1_048639</name>
</gene>
<organism evidence="1 2">
    <name type="scientific">Brachionus plicatilis</name>
    <name type="common">Marine rotifer</name>
    <name type="synonym">Brachionus muelleri</name>
    <dbReference type="NCBI Taxonomy" id="10195"/>
    <lineage>
        <taxon>Eukaryota</taxon>
        <taxon>Metazoa</taxon>
        <taxon>Spiralia</taxon>
        <taxon>Gnathifera</taxon>
        <taxon>Rotifera</taxon>
        <taxon>Eurotatoria</taxon>
        <taxon>Monogononta</taxon>
        <taxon>Pseudotrocha</taxon>
        <taxon>Ploima</taxon>
        <taxon>Brachionidae</taxon>
        <taxon>Brachionus</taxon>
    </lineage>
</organism>
<reference evidence="1 2" key="1">
    <citation type="journal article" date="2018" name="Sci. Rep.">
        <title>Genomic signatures of local adaptation to the degree of environmental predictability in rotifers.</title>
        <authorList>
            <person name="Franch-Gras L."/>
            <person name="Hahn C."/>
            <person name="Garcia-Roger E.M."/>
            <person name="Carmona M.J."/>
            <person name="Serra M."/>
            <person name="Gomez A."/>
        </authorList>
    </citation>
    <scope>NUCLEOTIDE SEQUENCE [LARGE SCALE GENOMIC DNA]</scope>
    <source>
        <strain evidence="1">HYR1</strain>
    </source>
</reference>
<evidence type="ECO:0000313" key="1">
    <source>
        <dbReference type="EMBL" id="RMZ92877.1"/>
    </source>
</evidence>
<keyword evidence="2" id="KW-1185">Reference proteome</keyword>
<dbReference type="AlphaFoldDB" id="A0A3M7P254"/>